<feature type="domain" description="ABC transmembrane type-1" evidence="11">
    <location>
        <begin position="29"/>
        <end position="325"/>
    </location>
</feature>
<comment type="similarity">
    <text evidence="2">Belongs to the ABC transporter superfamily.</text>
</comment>
<dbReference type="GO" id="GO:0005886">
    <property type="term" value="C:plasma membrane"/>
    <property type="evidence" value="ECO:0007669"/>
    <property type="project" value="UniProtKB-SubCell"/>
</dbReference>
<gene>
    <name evidence="12" type="primary">msbA_2</name>
    <name evidence="12" type="ordered locus">MCRO_0273</name>
</gene>
<dbReference type="Gene3D" id="3.40.50.300">
    <property type="entry name" value="P-loop containing nucleotide triphosphate hydrolases"/>
    <property type="match status" value="1"/>
</dbReference>
<keyword evidence="4 9" id="KW-0812">Transmembrane</keyword>
<dbReference type="SUPFAM" id="SSF52540">
    <property type="entry name" value="P-loop containing nucleoside triphosphate hydrolases"/>
    <property type="match status" value="1"/>
</dbReference>
<dbReference type="GO" id="GO:0005524">
    <property type="term" value="F:ATP binding"/>
    <property type="evidence" value="ECO:0007669"/>
    <property type="project" value="UniProtKB-KW"/>
</dbReference>
<reference evidence="12 13" key="3">
    <citation type="journal article" date="2011" name="J. Bacteriol.">
        <title>Genome sequences of Mycoplasma alligatoris A21JP2T and Mycoplasma crocodyli MP145T.</title>
        <authorList>
            <person name="Brown D.R."/>
            <person name="Farmerie W.G."/>
            <person name="May M."/>
            <person name="Benders G.A."/>
            <person name="Durkin A.S."/>
            <person name="Hlavinka K."/>
            <person name="Hostetler J."/>
            <person name="Jackson J."/>
            <person name="Johnson J."/>
            <person name="Miller R.H."/>
            <person name="Paralanov V."/>
            <person name="Radune D."/>
            <person name="Szczypinski B."/>
            <person name="Glass J.I."/>
        </authorList>
    </citation>
    <scope>NUCLEOTIDE SEQUENCE [LARGE SCALE GENOMIC DNA]</scope>
    <source>
        <strain evidence="13">ATCC 51981 / MP145</strain>
    </source>
</reference>
<dbReference type="CDD" id="cd03254">
    <property type="entry name" value="ABCC_Glucan_exporter_like"/>
    <property type="match status" value="1"/>
</dbReference>
<keyword evidence="3" id="KW-0813">Transport</keyword>
<evidence type="ECO:0000256" key="5">
    <source>
        <dbReference type="ARBA" id="ARBA00022741"/>
    </source>
</evidence>
<evidence type="ECO:0000313" key="13">
    <source>
        <dbReference type="Proteomes" id="UP000001845"/>
    </source>
</evidence>
<dbReference type="Pfam" id="PF00664">
    <property type="entry name" value="ABC_membrane"/>
    <property type="match status" value="1"/>
</dbReference>
<organism evidence="12 13">
    <name type="scientific">Mycoplasma crocodyli (strain ATCC 51981 / MP145)</name>
    <dbReference type="NCBI Taxonomy" id="512564"/>
    <lineage>
        <taxon>Bacteria</taxon>
        <taxon>Bacillati</taxon>
        <taxon>Mycoplasmatota</taxon>
        <taxon>Mollicutes</taxon>
        <taxon>Mycoplasmataceae</taxon>
        <taxon>Mycoplasma</taxon>
    </lineage>
</organism>
<dbReference type="InterPro" id="IPR027417">
    <property type="entry name" value="P-loop_NTPase"/>
</dbReference>
<keyword evidence="5" id="KW-0547">Nucleotide-binding</keyword>
<dbReference type="InterPro" id="IPR011527">
    <property type="entry name" value="ABC1_TM_dom"/>
</dbReference>
<dbReference type="OrthoDB" id="383768at2"/>
<reference evidence="13" key="1">
    <citation type="submission" date="2010-03" db="EMBL/GenBank/DDBJ databases">
        <title>The complete genome of Mycoplasma crocodyli MP145.</title>
        <authorList>
            <person name="Glass J.I."/>
            <person name="Durkin A.S."/>
            <person name="Hostetler J."/>
            <person name="Jackson J."/>
            <person name="Johnson J."/>
            <person name="May M.A."/>
            <person name="Paralanov V."/>
            <person name="Radune D."/>
            <person name="Szczypinski B."/>
            <person name="Brown D.R."/>
        </authorList>
    </citation>
    <scope>NUCLEOTIDE SEQUENCE [LARGE SCALE GENOMIC DNA]</scope>
    <source>
        <strain evidence="13">ATCC 51981 / MP145</strain>
    </source>
</reference>
<dbReference type="AlphaFoldDB" id="D5E582"/>
<dbReference type="Proteomes" id="UP000001845">
    <property type="component" value="Chromosome"/>
</dbReference>
<keyword evidence="7 9" id="KW-1133">Transmembrane helix</keyword>
<dbReference type="PROSITE" id="PS50929">
    <property type="entry name" value="ABC_TM1F"/>
    <property type="match status" value="1"/>
</dbReference>
<dbReference type="EMBL" id="CP001991">
    <property type="protein sequence ID" value="ADE20023.1"/>
    <property type="molecule type" value="Genomic_DNA"/>
</dbReference>
<dbReference type="GO" id="GO:0015421">
    <property type="term" value="F:ABC-type oligopeptide transporter activity"/>
    <property type="evidence" value="ECO:0007669"/>
    <property type="project" value="TreeGrafter"/>
</dbReference>
<dbReference type="InterPro" id="IPR036640">
    <property type="entry name" value="ABC1_TM_sf"/>
</dbReference>
<feature type="transmembrane region" description="Helical" evidence="9">
    <location>
        <begin position="72"/>
        <end position="93"/>
    </location>
</feature>
<dbReference type="Pfam" id="PF00005">
    <property type="entry name" value="ABC_tran"/>
    <property type="match status" value="1"/>
</dbReference>
<dbReference type="InterPro" id="IPR003439">
    <property type="entry name" value="ABC_transporter-like_ATP-bd"/>
</dbReference>
<evidence type="ECO:0000259" key="10">
    <source>
        <dbReference type="PROSITE" id="PS50893"/>
    </source>
</evidence>
<keyword evidence="6 12" id="KW-0067">ATP-binding</keyword>
<proteinExistence type="inferred from homology"/>
<keyword evidence="8 9" id="KW-0472">Membrane</keyword>
<dbReference type="EC" id="3.6.3.-" evidence="12"/>
<dbReference type="SMART" id="SM00382">
    <property type="entry name" value="AAA"/>
    <property type="match status" value="1"/>
</dbReference>
<name>D5E582_MYCCM</name>
<dbReference type="HOGENOM" id="CLU_000604_84_3_14"/>
<dbReference type="KEGG" id="mcd:MCRO_0273"/>
<dbReference type="InterPro" id="IPR003593">
    <property type="entry name" value="AAA+_ATPase"/>
</dbReference>
<dbReference type="Gene3D" id="1.20.1560.10">
    <property type="entry name" value="ABC transporter type 1, transmembrane domain"/>
    <property type="match status" value="1"/>
</dbReference>
<sequence>MKNKKNSGGIIKLIREILIFAKIKKRIYLFALISSLLLTVFLFLSSWLIGFIFDKFFTKEKFNADTFDYRMYIMFVTFLASSYILTTLFRILLNLISNRIYVTIATRLREDIYKIIQDMPIYYFETKKTGDLMSAITNDTLNLTDAINSIITTLLSFIFGFFIAFTMMYLYAPILALIVTITLPTSSFLSLFLMRKSSYYYKEQQKALGDFNGYLEEILEALPLVNLHQQSKQVKDKFEKYNSALIPNEWTSSKYWFSGWTLFNALKHVNTLLVMILSLVFFFNNIPSYGIAPFSFGTIAALSLYVQGASERFQGFIDVANVLYRGMGSWQRIKDVTNTEIEKEPDNLANLNYTNGNIEFKNLTFSYPSKPDVEVLKNINFNIKPSSTTALVGATGCGKTTLSKILSKFYLPTSGDVLIDNQSIKTTSQTSWRNHIGIIMQDTFIFEDTIKNNLKCANENVSDDVIYEATKACSLHEFIMSLEKGYDTVIKHNGSSLSEGQRQLLAIARAFIANKPIIILDEATSNIDTITELQIQKALREMMKNRTMLIIAHRLSTIKEADNIIVIDKGQIIEQGNHDKLILHNGQYANLYKTGFENK</sequence>
<reference key="2">
    <citation type="submission" date="2010-03" db="EMBL/GenBank/DDBJ databases">
        <authorList>
            <person name="Ma Z."/>
            <person name="Wang X."/>
            <person name="Liu H."/>
        </authorList>
    </citation>
    <scope>NUCLEOTIDE SEQUENCE</scope>
    <source>
        <strain>MP145</strain>
    </source>
</reference>
<evidence type="ECO:0000256" key="7">
    <source>
        <dbReference type="ARBA" id="ARBA00022989"/>
    </source>
</evidence>
<feature type="transmembrane region" description="Helical" evidence="9">
    <location>
        <begin position="171"/>
        <end position="194"/>
    </location>
</feature>
<keyword evidence="12" id="KW-0378">Hydrolase</keyword>
<evidence type="ECO:0000256" key="1">
    <source>
        <dbReference type="ARBA" id="ARBA00004651"/>
    </source>
</evidence>
<dbReference type="SUPFAM" id="SSF90123">
    <property type="entry name" value="ABC transporter transmembrane region"/>
    <property type="match status" value="1"/>
</dbReference>
<evidence type="ECO:0000256" key="6">
    <source>
        <dbReference type="ARBA" id="ARBA00022840"/>
    </source>
</evidence>
<evidence type="ECO:0000256" key="8">
    <source>
        <dbReference type="ARBA" id="ARBA00023136"/>
    </source>
</evidence>
<evidence type="ECO:0000256" key="3">
    <source>
        <dbReference type="ARBA" id="ARBA00022448"/>
    </source>
</evidence>
<evidence type="ECO:0000256" key="9">
    <source>
        <dbReference type="SAM" id="Phobius"/>
    </source>
</evidence>
<dbReference type="PANTHER" id="PTHR43394">
    <property type="entry name" value="ATP-DEPENDENT PERMEASE MDL1, MITOCHONDRIAL"/>
    <property type="match status" value="1"/>
</dbReference>
<dbReference type="PANTHER" id="PTHR43394:SF1">
    <property type="entry name" value="ATP-BINDING CASSETTE SUB-FAMILY B MEMBER 10, MITOCHONDRIAL"/>
    <property type="match status" value="1"/>
</dbReference>
<feature type="domain" description="ABC transporter" evidence="10">
    <location>
        <begin position="358"/>
        <end position="594"/>
    </location>
</feature>
<evidence type="ECO:0000313" key="12">
    <source>
        <dbReference type="EMBL" id="ADE20023.1"/>
    </source>
</evidence>
<dbReference type="STRING" id="512564.MCRO_0273"/>
<feature type="transmembrane region" description="Helical" evidence="9">
    <location>
        <begin position="262"/>
        <end position="283"/>
    </location>
</feature>
<keyword evidence="13" id="KW-1185">Reference proteome</keyword>
<evidence type="ECO:0000256" key="2">
    <source>
        <dbReference type="ARBA" id="ARBA00005417"/>
    </source>
</evidence>
<comment type="subcellular location">
    <subcellularLocation>
        <location evidence="1">Cell membrane</location>
        <topology evidence="1">Multi-pass membrane protein</topology>
    </subcellularLocation>
</comment>
<feature type="transmembrane region" description="Helical" evidence="9">
    <location>
        <begin position="146"/>
        <end position="165"/>
    </location>
</feature>
<dbReference type="GO" id="GO:0016887">
    <property type="term" value="F:ATP hydrolysis activity"/>
    <property type="evidence" value="ECO:0007669"/>
    <property type="project" value="InterPro"/>
</dbReference>
<dbReference type="PROSITE" id="PS50893">
    <property type="entry name" value="ABC_TRANSPORTER_2"/>
    <property type="match status" value="1"/>
</dbReference>
<accession>D5E582</accession>
<evidence type="ECO:0000256" key="4">
    <source>
        <dbReference type="ARBA" id="ARBA00022692"/>
    </source>
</evidence>
<dbReference type="FunFam" id="3.40.50.300:FF:000287">
    <property type="entry name" value="Multidrug ABC transporter ATP-binding protein"/>
    <property type="match status" value="1"/>
</dbReference>
<dbReference type="eggNOG" id="COG1132">
    <property type="taxonomic scope" value="Bacteria"/>
</dbReference>
<evidence type="ECO:0000259" key="11">
    <source>
        <dbReference type="PROSITE" id="PS50929"/>
    </source>
</evidence>
<dbReference type="RefSeq" id="WP_013054799.1">
    <property type="nucleotide sequence ID" value="NC_014014.1"/>
</dbReference>
<dbReference type="InterPro" id="IPR039421">
    <property type="entry name" value="Type_1_exporter"/>
</dbReference>
<protein>
    <submittedName>
        <fullName evidence="12">Multidrug/protein/lipid ABC exporter, ATP-binding/permease protein MsbA</fullName>
        <ecNumber evidence="12">3.6.3.-</ecNumber>
    </submittedName>
</protein>
<feature type="transmembrane region" description="Helical" evidence="9">
    <location>
        <begin position="27"/>
        <end position="52"/>
    </location>
</feature>